<proteinExistence type="inferred from homology"/>
<comment type="catalytic activity">
    <reaction evidence="4 7">
        <text>uridine(38/39/40) in tRNA = pseudouridine(38/39/40) in tRNA</text>
        <dbReference type="Rhea" id="RHEA:22376"/>
        <dbReference type="Rhea" id="RHEA-COMP:10085"/>
        <dbReference type="Rhea" id="RHEA-COMP:10087"/>
        <dbReference type="ChEBI" id="CHEBI:65314"/>
        <dbReference type="ChEBI" id="CHEBI:65315"/>
        <dbReference type="EC" id="5.4.99.12"/>
    </reaction>
</comment>
<dbReference type="RefSeq" id="WP_084067007.1">
    <property type="nucleotide sequence ID" value="NZ_FWXY01000003.1"/>
</dbReference>
<dbReference type="GO" id="GO:0160147">
    <property type="term" value="F:tRNA pseudouridine(38-40) synthase activity"/>
    <property type="evidence" value="ECO:0007669"/>
    <property type="project" value="UniProtKB-EC"/>
</dbReference>
<keyword evidence="3 4" id="KW-0413">Isomerase</keyword>
<feature type="active site" description="Nucleophile" evidence="4 5">
    <location>
        <position position="56"/>
    </location>
</feature>
<dbReference type="HAMAP" id="MF_00171">
    <property type="entry name" value="TruA"/>
    <property type="match status" value="1"/>
</dbReference>
<reference evidence="9 10" key="1">
    <citation type="submission" date="2017-04" db="EMBL/GenBank/DDBJ databases">
        <authorList>
            <person name="Afonso C.L."/>
            <person name="Miller P.J."/>
            <person name="Scott M.A."/>
            <person name="Spackman E."/>
            <person name="Goraichik I."/>
            <person name="Dimitrov K.M."/>
            <person name="Suarez D.L."/>
            <person name="Swayne D.E."/>
        </authorList>
    </citation>
    <scope>NUCLEOTIDE SEQUENCE [LARGE SCALE GENOMIC DNA]</scope>
    <source>
        <strain evidence="9 10">DSM 3385</strain>
    </source>
</reference>
<dbReference type="EMBL" id="FWXY01000003">
    <property type="protein sequence ID" value="SMC49516.1"/>
    <property type="molecule type" value="Genomic_DNA"/>
</dbReference>
<dbReference type="EC" id="5.4.99.12" evidence="4"/>
<protein>
    <recommendedName>
        <fullName evidence="4">tRNA pseudouridine synthase A</fullName>
        <ecNumber evidence="4">5.4.99.12</ecNumber>
    </recommendedName>
    <alternativeName>
        <fullName evidence="4">tRNA pseudouridine(38-40) synthase</fullName>
    </alternativeName>
    <alternativeName>
        <fullName evidence="4">tRNA pseudouridylate synthase I</fullName>
    </alternativeName>
    <alternativeName>
        <fullName evidence="4">tRNA-uridine isomerase I</fullName>
    </alternativeName>
</protein>
<feature type="domain" description="Pseudouridine synthase I TruA alpha/beta" evidence="8">
    <location>
        <begin position="152"/>
        <end position="253"/>
    </location>
</feature>
<organism evidence="9 10">
    <name type="scientific">Desulfocicer vacuolatum DSM 3385</name>
    <dbReference type="NCBI Taxonomy" id="1121400"/>
    <lineage>
        <taxon>Bacteria</taxon>
        <taxon>Pseudomonadati</taxon>
        <taxon>Thermodesulfobacteriota</taxon>
        <taxon>Desulfobacteria</taxon>
        <taxon>Desulfobacterales</taxon>
        <taxon>Desulfobacteraceae</taxon>
        <taxon>Desulfocicer</taxon>
    </lineage>
</organism>
<dbReference type="PIRSF" id="PIRSF001430">
    <property type="entry name" value="tRNA_psdUrid_synth"/>
    <property type="match status" value="1"/>
</dbReference>
<evidence type="ECO:0000256" key="6">
    <source>
        <dbReference type="PIRSR" id="PIRSR001430-2"/>
    </source>
</evidence>
<dbReference type="AlphaFoldDB" id="A0A1W1ZM73"/>
<dbReference type="Pfam" id="PF01416">
    <property type="entry name" value="PseudoU_synth_1"/>
    <property type="match status" value="2"/>
</dbReference>
<dbReference type="SUPFAM" id="SSF55120">
    <property type="entry name" value="Pseudouridine synthase"/>
    <property type="match status" value="1"/>
</dbReference>
<dbReference type="NCBIfam" id="TIGR00071">
    <property type="entry name" value="hisT_truA"/>
    <property type="match status" value="1"/>
</dbReference>
<comment type="caution">
    <text evidence="4">Lacks conserved residue(s) required for the propagation of feature annotation.</text>
</comment>
<dbReference type="STRING" id="1121400.SAMN02746065_10326"/>
<dbReference type="Proteomes" id="UP000192418">
    <property type="component" value="Unassembled WGS sequence"/>
</dbReference>
<feature type="domain" description="Pseudouridine synthase I TruA alpha/beta" evidence="8">
    <location>
        <begin position="12"/>
        <end position="107"/>
    </location>
</feature>
<evidence type="ECO:0000256" key="4">
    <source>
        <dbReference type="HAMAP-Rule" id="MF_00171"/>
    </source>
</evidence>
<name>A0A1W1ZM73_9BACT</name>
<dbReference type="InterPro" id="IPR001406">
    <property type="entry name" value="PsdUridine_synth_TruA"/>
</dbReference>
<feature type="binding site" evidence="4 6">
    <location>
        <position position="114"/>
    </location>
    <ligand>
        <name>substrate</name>
    </ligand>
</feature>
<evidence type="ECO:0000256" key="1">
    <source>
        <dbReference type="ARBA" id="ARBA00009375"/>
    </source>
</evidence>
<keyword evidence="10" id="KW-1185">Reference proteome</keyword>
<evidence type="ECO:0000259" key="8">
    <source>
        <dbReference type="Pfam" id="PF01416"/>
    </source>
</evidence>
<dbReference type="CDD" id="cd02570">
    <property type="entry name" value="PseudoU_synth_EcTruA"/>
    <property type="match status" value="1"/>
</dbReference>
<evidence type="ECO:0000256" key="2">
    <source>
        <dbReference type="ARBA" id="ARBA00022694"/>
    </source>
</evidence>
<dbReference type="InterPro" id="IPR020095">
    <property type="entry name" value="PsdUridine_synth_TruA_C"/>
</dbReference>
<dbReference type="OrthoDB" id="9811823at2"/>
<comment type="similarity">
    <text evidence="1 4 7">Belongs to the tRNA pseudouridine synthase TruA family.</text>
</comment>
<sequence>MTHSRKNFKITIEYDGTPYAGWQIQPRQSTIQGEIEKVLSIILNQPVTLTGSGRTDAGVHAMGQTANFHAATSMTCPPLKRGMNSMLKGPIVIREIEEVPDHFHARYHAISKEYHYHILNRPEPCAVGRNYRWHIPLPLDVTAMNHCCSLIRGEHDFKSFEGAGSPRSHTVRHIYDAVVEPLENQNMERLVFKVKGNGFLRFMVRNIVGTLVQAGLSKLTPKEFHTILLARDRQRAAATAPARGLFLMRVDYPLVPAFFEPPDCSD</sequence>
<dbReference type="InterPro" id="IPR020094">
    <property type="entry name" value="TruA/RsuA/RluB/E/F_N"/>
</dbReference>
<dbReference type="GO" id="GO:0003723">
    <property type="term" value="F:RNA binding"/>
    <property type="evidence" value="ECO:0007669"/>
    <property type="project" value="InterPro"/>
</dbReference>
<dbReference type="PANTHER" id="PTHR11142:SF0">
    <property type="entry name" value="TRNA PSEUDOURIDINE SYNTHASE-LIKE 1"/>
    <property type="match status" value="1"/>
</dbReference>
<evidence type="ECO:0000256" key="5">
    <source>
        <dbReference type="PIRSR" id="PIRSR001430-1"/>
    </source>
</evidence>
<dbReference type="Gene3D" id="3.30.70.660">
    <property type="entry name" value="Pseudouridine synthase I, catalytic domain, C-terminal subdomain"/>
    <property type="match status" value="1"/>
</dbReference>
<gene>
    <name evidence="4" type="primary">truA</name>
    <name evidence="9" type="ORF">SAMN02746065_10326</name>
</gene>
<comment type="subunit">
    <text evidence="4">Homodimer.</text>
</comment>
<dbReference type="PANTHER" id="PTHR11142">
    <property type="entry name" value="PSEUDOURIDYLATE SYNTHASE"/>
    <property type="match status" value="1"/>
</dbReference>
<keyword evidence="2 4" id="KW-0819">tRNA processing</keyword>
<evidence type="ECO:0000256" key="7">
    <source>
        <dbReference type="RuleBase" id="RU003792"/>
    </source>
</evidence>
<dbReference type="InterPro" id="IPR020103">
    <property type="entry name" value="PsdUridine_synth_cat_dom_sf"/>
</dbReference>
<evidence type="ECO:0000256" key="3">
    <source>
        <dbReference type="ARBA" id="ARBA00023235"/>
    </source>
</evidence>
<dbReference type="FunFam" id="3.30.70.580:FF:000001">
    <property type="entry name" value="tRNA pseudouridine synthase A"/>
    <property type="match status" value="1"/>
</dbReference>
<evidence type="ECO:0000313" key="10">
    <source>
        <dbReference type="Proteomes" id="UP000192418"/>
    </source>
</evidence>
<comment type="function">
    <text evidence="4">Formation of pseudouridine at positions 38, 39 and 40 in the anticodon stem and loop of transfer RNAs.</text>
</comment>
<dbReference type="InterPro" id="IPR020097">
    <property type="entry name" value="PsdUridine_synth_TruA_a/b_dom"/>
</dbReference>
<dbReference type="Gene3D" id="3.30.70.580">
    <property type="entry name" value="Pseudouridine synthase I, catalytic domain, N-terminal subdomain"/>
    <property type="match status" value="1"/>
</dbReference>
<evidence type="ECO:0000313" key="9">
    <source>
        <dbReference type="EMBL" id="SMC49516.1"/>
    </source>
</evidence>
<dbReference type="GO" id="GO:0031119">
    <property type="term" value="P:tRNA pseudouridine synthesis"/>
    <property type="evidence" value="ECO:0007669"/>
    <property type="project" value="UniProtKB-UniRule"/>
</dbReference>
<accession>A0A1W1ZM73</accession>